<keyword evidence="1" id="KW-1133">Transmembrane helix</keyword>
<keyword evidence="1" id="KW-0812">Transmembrane</keyword>
<evidence type="ECO:0000313" key="2">
    <source>
        <dbReference type="EMBL" id="GAA1618225.1"/>
    </source>
</evidence>
<evidence type="ECO:0000256" key="1">
    <source>
        <dbReference type="SAM" id="Phobius"/>
    </source>
</evidence>
<keyword evidence="3" id="KW-1185">Reference proteome</keyword>
<evidence type="ECO:0000313" key="3">
    <source>
        <dbReference type="Proteomes" id="UP001501319"/>
    </source>
</evidence>
<keyword evidence="1" id="KW-0472">Membrane</keyword>
<comment type="caution">
    <text evidence="2">The sequence shown here is derived from an EMBL/GenBank/DDBJ whole genome shotgun (WGS) entry which is preliminary data.</text>
</comment>
<feature type="transmembrane region" description="Helical" evidence="1">
    <location>
        <begin position="157"/>
        <end position="180"/>
    </location>
</feature>
<dbReference type="EMBL" id="BAAANE010000001">
    <property type="protein sequence ID" value="GAA1618225.1"/>
    <property type="molecule type" value="Genomic_DNA"/>
</dbReference>
<proteinExistence type="predicted"/>
<sequence>MNTTPQIHGYQFNQRLLEHSLAEIWRGRSFTGMEIVALVLTEVGSADPQVRDRLDEASRTAALEPGQQETPLWAANLTSDRPYAITQLVPGQSGAERLIDPLDGLLGNDEKSLAAVRSQLSQYGAAPVPAAEVPSYAAPAGSKVEVVREYRQKLGRWTYAVVAIGVLIVFSVTYSVGAALGSAVKDEPAKTQGPADRAVSPGPLPSPALLAGILKTSTAAYKPRQLAAPLVGATYAGNADVQVIDDIDLPFAFGWPRPPTVKKVGESASVIYRQVVTLDNANQPTLNARIAVHPCRDLAACLADRAAFDKQWTTTFKAPTPTTTMDRRTRLTVRGGSPYLLTMTRAFSSGGRWWLAGVAVTCPPGEEPAAQRVLNDIRRQTP</sequence>
<dbReference type="RefSeq" id="WP_344107332.1">
    <property type="nucleotide sequence ID" value="NZ_BAAANE010000001.1"/>
</dbReference>
<dbReference type="Proteomes" id="UP001501319">
    <property type="component" value="Unassembled WGS sequence"/>
</dbReference>
<reference evidence="3" key="1">
    <citation type="journal article" date="2019" name="Int. J. Syst. Evol. Microbiol.">
        <title>The Global Catalogue of Microorganisms (GCM) 10K type strain sequencing project: providing services to taxonomists for standard genome sequencing and annotation.</title>
        <authorList>
            <consortium name="The Broad Institute Genomics Platform"/>
            <consortium name="The Broad Institute Genome Sequencing Center for Infectious Disease"/>
            <person name="Wu L."/>
            <person name="Ma J."/>
        </authorList>
    </citation>
    <scope>NUCLEOTIDE SEQUENCE [LARGE SCALE GENOMIC DNA]</scope>
    <source>
        <strain evidence="3">JCM 14306</strain>
    </source>
</reference>
<protein>
    <submittedName>
        <fullName evidence="2">Uncharacterized protein</fullName>
    </submittedName>
</protein>
<gene>
    <name evidence="2" type="ORF">GCM10009744_01010</name>
</gene>
<organism evidence="2 3">
    <name type="scientific">Kribbella alba</name>
    <dbReference type="NCBI Taxonomy" id="190197"/>
    <lineage>
        <taxon>Bacteria</taxon>
        <taxon>Bacillati</taxon>
        <taxon>Actinomycetota</taxon>
        <taxon>Actinomycetes</taxon>
        <taxon>Propionibacteriales</taxon>
        <taxon>Kribbellaceae</taxon>
        <taxon>Kribbella</taxon>
    </lineage>
</organism>
<name>A0ABP4QPS3_9ACTN</name>
<accession>A0ABP4QPS3</accession>